<reference evidence="5 6" key="1">
    <citation type="submission" date="2008-01" db="EMBL/GenBank/DDBJ databases">
        <title>Complete sequence of Pseudomonas putida GB-1.</title>
        <authorList>
            <consortium name="US DOE Joint Genome Institute"/>
            <person name="Copeland A."/>
            <person name="Lucas S."/>
            <person name="Lapidus A."/>
            <person name="Barry K."/>
            <person name="Glavina del Rio T."/>
            <person name="Dalin E."/>
            <person name="Tice H."/>
            <person name="Pitluck S."/>
            <person name="Bruce D."/>
            <person name="Goodwin L."/>
            <person name="Chertkov O."/>
            <person name="Brettin T."/>
            <person name="Detter J.C."/>
            <person name="Han C."/>
            <person name="Kuske C.R."/>
            <person name="Schmutz J."/>
            <person name="Larimer F."/>
            <person name="Land M."/>
            <person name="Hauser L."/>
            <person name="Kyrpides N."/>
            <person name="Kim E."/>
            <person name="McCarthy J.K."/>
            <person name="Richardson P."/>
        </authorList>
    </citation>
    <scope>NUCLEOTIDE SEQUENCE [LARGE SCALE GENOMIC DNA]</scope>
    <source>
        <strain evidence="5 6">GB-1</strain>
    </source>
</reference>
<dbReference type="PANTHER" id="PTHR42781">
    <property type="entry name" value="SPERMIDINE/PUTRESCINE IMPORT ATP-BINDING PROTEIN POTA"/>
    <property type="match status" value="1"/>
</dbReference>
<protein>
    <submittedName>
        <fullName evidence="5">Spermidine/putrescine ABC transporter ATPase subunit</fullName>
    </submittedName>
</protein>
<evidence type="ECO:0000313" key="5">
    <source>
        <dbReference type="EMBL" id="ABY96998.1"/>
    </source>
</evidence>
<dbReference type="KEGG" id="ppg:PputGB1_1090"/>
<dbReference type="GO" id="GO:0043190">
    <property type="term" value="C:ATP-binding cassette (ABC) transporter complex"/>
    <property type="evidence" value="ECO:0007669"/>
    <property type="project" value="InterPro"/>
</dbReference>
<dbReference type="InterPro" id="IPR027417">
    <property type="entry name" value="P-loop_NTPase"/>
</dbReference>
<dbReference type="InterPro" id="IPR003593">
    <property type="entry name" value="AAA+_ATPase"/>
</dbReference>
<dbReference type="InterPro" id="IPR017871">
    <property type="entry name" value="ABC_transporter-like_CS"/>
</dbReference>
<keyword evidence="3" id="KW-0067">ATP-binding</keyword>
<dbReference type="InterPro" id="IPR003439">
    <property type="entry name" value="ABC_transporter-like_ATP-bd"/>
</dbReference>
<dbReference type="eggNOG" id="COG3842">
    <property type="taxonomic scope" value="Bacteria"/>
</dbReference>
<dbReference type="Pfam" id="PF08402">
    <property type="entry name" value="TOBE_2"/>
    <property type="match status" value="1"/>
</dbReference>
<dbReference type="Proteomes" id="UP000002157">
    <property type="component" value="Chromosome"/>
</dbReference>
<feature type="domain" description="ABC transporter" evidence="4">
    <location>
        <begin position="31"/>
        <end position="261"/>
    </location>
</feature>
<dbReference type="SUPFAM" id="SSF50331">
    <property type="entry name" value="MOP-like"/>
    <property type="match status" value="1"/>
</dbReference>
<dbReference type="InterPro" id="IPR008995">
    <property type="entry name" value="Mo/tungstate-bd_C_term_dom"/>
</dbReference>
<dbReference type="FunFam" id="3.40.50.300:FF:000133">
    <property type="entry name" value="Spermidine/putrescine import ATP-binding protein PotA"/>
    <property type="match status" value="1"/>
</dbReference>
<dbReference type="EMBL" id="CP000926">
    <property type="protein sequence ID" value="ABY96998.1"/>
    <property type="molecule type" value="Genomic_DNA"/>
</dbReference>
<dbReference type="HOGENOM" id="CLU_000604_1_1_6"/>
<evidence type="ECO:0000259" key="4">
    <source>
        <dbReference type="PROSITE" id="PS50893"/>
    </source>
</evidence>
<dbReference type="AlphaFoldDB" id="B0KRK4"/>
<dbReference type="Gene3D" id="3.40.50.300">
    <property type="entry name" value="P-loop containing nucleotide triphosphate hydrolases"/>
    <property type="match status" value="1"/>
</dbReference>
<name>B0KRK4_PSEPG</name>
<dbReference type="GO" id="GO:0022857">
    <property type="term" value="F:transmembrane transporter activity"/>
    <property type="evidence" value="ECO:0007669"/>
    <property type="project" value="InterPro"/>
</dbReference>
<evidence type="ECO:0000313" key="6">
    <source>
        <dbReference type="Proteomes" id="UP000002157"/>
    </source>
</evidence>
<evidence type="ECO:0000256" key="1">
    <source>
        <dbReference type="ARBA" id="ARBA00022448"/>
    </source>
</evidence>
<dbReference type="Gene3D" id="2.40.50.100">
    <property type="match status" value="1"/>
</dbReference>
<dbReference type="SUPFAM" id="SSF52540">
    <property type="entry name" value="P-loop containing nucleoside triphosphate hydrolases"/>
    <property type="match status" value="1"/>
</dbReference>
<keyword evidence="1" id="KW-0813">Transport</keyword>
<dbReference type="Pfam" id="PF00005">
    <property type="entry name" value="ABC_tran"/>
    <property type="match status" value="1"/>
</dbReference>
<evidence type="ECO:0000256" key="3">
    <source>
        <dbReference type="ARBA" id="ARBA00022840"/>
    </source>
</evidence>
<accession>B0KRK4</accession>
<gene>
    <name evidence="5" type="ordered locus">PputGB1_1090</name>
</gene>
<dbReference type="InterPro" id="IPR050093">
    <property type="entry name" value="ABC_SmlMolc_Importer"/>
</dbReference>
<proteinExistence type="predicted"/>
<dbReference type="GO" id="GO:0005524">
    <property type="term" value="F:ATP binding"/>
    <property type="evidence" value="ECO:0007669"/>
    <property type="project" value="UniProtKB-KW"/>
</dbReference>
<dbReference type="GO" id="GO:0015847">
    <property type="term" value="P:putrescine transport"/>
    <property type="evidence" value="ECO:0007669"/>
    <property type="project" value="UniProtKB-ARBA"/>
</dbReference>
<keyword evidence="2" id="KW-0547">Nucleotide-binding</keyword>
<evidence type="ECO:0000256" key="2">
    <source>
        <dbReference type="ARBA" id="ARBA00022741"/>
    </source>
</evidence>
<dbReference type="InterPro" id="IPR013611">
    <property type="entry name" value="Transp-assoc_OB_typ2"/>
</dbReference>
<dbReference type="PANTHER" id="PTHR42781:SF4">
    <property type="entry name" value="SPERMIDINE_PUTRESCINE IMPORT ATP-BINDING PROTEIN POTA"/>
    <property type="match status" value="1"/>
</dbReference>
<dbReference type="GO" id="GO:0016887">
    <property type="term" value="F:ATP hydrolysis activity"/>
    <property type="evidence" value="ECO:0007669"/>
    <property type="project" value="InterPro"/>
</dbReference>
<dbReference type="SMART" id="SM00382">
    <property type="entry name" value="AAA"/>
    <property type="match status" value="1"/>
</dbReference>
<sequence>MPDPAFSRVYPRKGRIRSKPIARSPRMPLAVQFTQVSRTFGEVKAVDQVSIDIIDGEFFSMLGPSGSGKTTCLRLIAGFEQPSSGSIRIHGVEAAGMPPYQRDVNTVFQDYALFPHMNVLDNIAYGLKVKGVAKAERHSRAEEALAMVALAGYGTRKPAQLSGGQRQRVALARALVNRPRVLLLDEPLGALDLKLREQMQGELKKLQRQLGITFIFVTHDQTEALSMSDRVAVFNRGRIEQVDTPRNLYMKPATTFVAEFVGTSNVVRGELAMQLNGSPAPFSIRPEHIRLGDLVVTSHEVQVSGLLRDIQYQGSATRYELQLDNGQLLAVSQANDRWQAQAQAWQTGQRLQAHWPREAMTVLQETEGR</sequence>
<organism evidence="5 6">
    <name type="scientific">Pseudomonas putida (strain GB-1)</name>
    <dbReference type="NCBI Taxonomy" id="76869"/>
    <lineage>
        <taxon>Bacteria</taxon>
        <taxon>Pseudomonadati</taxon>
        <taxon>Pseudomonadota</taxon>
        <taxon>Gammaproteobacteria</taxon>
        <taxon>Pseudomonadales</taxon>
        <taxon>Pseudomonadaceae</taxon>
        <taxon>Pseudomonas</taxon>
    </lineage>
</organism>
<dbReference type="PROSITE" id="PS50893">
    <property type="entry name" value="ABC_TRANSPORTER_2"/>
    <property type="match status" value="1"/>
</dbReference>
<dbReference type="PROSITE" id="PS00211">
    <property type="entry name" value="ABC_TRANSPORTER_1"/>
    <property type="match status" value="1"/>
</dbReference>